<organism evidence="3 4">
    <name type="scientific">Micromonospora tarensis</name>
    <dbReference type="NCBI Taxonomy" id="2806100"/>
    <lineage>
        <taxon>Bacteria</taxon>
        <taxon>Bacillati</taxon>
        <taxon>Actinomycetota</taxon>
        <taxon>Actinomycetes</taxon>
        <taxon>Micromonosporales</taxon>
        <taxon>Micromonosporaceae</taxon>
        <taxon>Micromonospora</taxon>
    </lineage>
</organism>
<comment type="caution">
    <text evidence="3">The sequence shown here is derived from an EMBL/GenBank/DDBJ whole genome shotgun (WGS) entry which is preliminary data.</text>
</comment>
<feature type="transmembrane region" description="Helical" evidence="2">
    <location>
        <begin position="219"/>
        <end position="240"/>
    </location>
</feature>
<evidence type="ECO:0000256" key="1">
    <source>
        <dbReference type="SAM" id="MobiDB-lite"/>
    </source>
</evidence>
<feature type="region of interest" description="Disordered" evidence="1">
    <location>
        <begin position="46"/>
        <end position="150"/>
    </location>
</feature>
<name>A0ABS1YCD5_9ACTN</name>
<proteinExistence type="predicted"/>
<accession>A0ABS1YCD5</accession>
<keyword evidence="2" id="KW-0472">Membrane</keyword>
<evidence type="ECO:0000313" key="4">
    <source>
        <dbReference type="Proteomes" id="UP000622245"/>
    </source>
</evidence>
<evidence type="ECO:0000313" key="3">
    <source>
        <dbReference type="EMBL" id="MBM0275077.1"/>
    </source>
</evidence>
<evidence type="ECO:0000256" key="2">
    <source>
        <dbReference type="SAM" id="Phobius"/>
    </source>
</evidence>
<dbReference type="Pfam" id="PF10935">
    <property type="entry name" value="DUF2637"/>
    <property type="match status" value="1"/>
</dbReference>
<keyword evidence="2" id="KW-0812">Transmembrane</keyword>
<reference evidence="3 4" key="1">
    <citation type="submission" date="2021-01" db="EMBL/GenBank/DDBJ databases">
        <title>Draft genome sequence of Micromonospora sp. strain STR1s_6.</title>
        <authorList>
            <person name="Karlyshev A."/>
            <person name="Jawad R."/>
        </authorList>
    </citation>
    <scope>NUCLEOTIDE SEQUENCE [LARGE SCALE GENOMIC DNA]</scope>
    <source>
        <strain evidence="3 4">STR1S-6</strain>
    </source>
</reference>
<feature type="transmembrane region" description="Helical" evidence="2">
    <location>
        <begin position="162"/>
        <end position="181"/>
    </location>
</feature>
<keyword evidence="2" id="KW-1133">Transmembrane helix</keyword>
<feature type="transmembrane region" description="Helical" evidence="2">
    <location>
        <begin position="187"/>
        <end position="207"/>
    </location>
</feature>
<sequence>MTAPAVNGTKYPPAVDALLPQARALVDELGEVPSRNRLMREYKIGAPKADELRDLLMTPPTEPAADVEEEPIDPWDNAQPIDPEPAPTPAGSDEPGSVTEDADPPTADPEDEDRPRRRWFRRRKSAEASPQVPTPGHPGKPAAVAPAPAGTAERKSLVRIRWGVRLVLTLGVAASIAGNVLHAQDRLISQVISAWSPLALLLTIELISRVPVHSRRLAVGRWAATALIAGIAAWVSYWHMAAVASRYGETNGSQYLLPLSVDGLVVVASICLVELGGRIATATKHDK</sequence>
<gene>
    <name evidence="3" type="ORF">JM949_06210</name>
</gene>
<protein>
    <submittedName>
        <fullName evidence="3">DUF2637 domain-containing protein</fullName>
    </submittedName>
</protein>
<keyword evidence="4" id="KW-1185">Reference proteome</keyword>
<dbReference type="EMBL" id="JAEVHL010000017">
    <property type="protein sequence ID" value="MBM0275077.1"/>
    <property type="molecule type" value="Genomic_DNA"/>
</dbReference>
<feature type="transmembrane region" description="Helical" evidence="2">
    <location>
        <begin position="255"/>
        <end position="277"/>
    </location>
</feature>
<dbReference type="RefSeq" id="WP_203147483.1">
    <property type="nucleotide sequence ID" value="NZ_JAEVHL010000017.1"/>
</dbReference>
<feature type="compositionally biased region" description="Low complexity" evidence="1">
    <location>
        <begin position="139"/>
        <end position="150"/>
    </location>
</feature>
<dbReference type="Proteomes" id="UP000622245">
    <property type="component" value="Unassembled WGS sequence"/>
</dbReference>
<dbReference type="InterPro" id="IPR021235">
    <property type="entry name" value="DUF2637"/>
</dbReference>
<feature type="compositionally biased region" description="Acidic residues" evidence="1">
    <location>
        <begin position="100"/>
        <end position="112"/>
    </location>
</feature>